<evidence type="ECO:0000256" key="1">
    <source>
        <dbReference type="SAM" id="MobiDB-lite"/>
    </source>
</evidence>
<feature type="compositionally biased region" description="Basic and acidic residues" evidence="1">
    <location>
        <begin position="107"/>
        <end position="121"/>
    </location>
</feature>
<keyword evidence="4" id="KW-1185">Reference proteome</keyword>
<accession>A0ABN9QFR8</accession>
<organism evidence="3 4">
    <name type="scientific">Prorocentrum cordatum</name>
    <dbReference type="NCBI Taxonomy" id="2364126"/>
    <lineage>
        <taxon>Eukaryota</taxon>
        <taxon>Sar</taxon>
        <taxon>Alveolata</taxon>
        <taxon>Dinophyceae</taxon>
        <taxon>Prorocentrales</taxon>
        <taxon>Prorocentraceae</taxon>
        <taxon>Prorocentrum</taxon>
    </lineage>
</organism>
<dbReference type="EMBL" id="CAUYUJ010003109">
    <property type="protein sequence ID" value="CAK0803893.1"/>
    <property type="molecule type" value="Genomic_DNA"/>
</dbReference>
<feature type="compositionally biased region" description="Basic and acidic residues" evidence="1">
    <location>
        <begin position="47"/>
        <end position="60"/>
    </location>
</feature>
<evidence type="ECO:0000313" key="3">
    <source>
        <dbReference type="EMBL" id="CAK0803893.1"/>
    </source>
</evidence>
<sequence>LEMWRAFQNSLLMLTCVVFVEFMALCDAAPRAVQEEGVVRRKGRRKSERERERQAEDEACLRATRAHGGGTGSPLWPAVSRRLAAGGTQREGESGGGGTWRGRGRKRGVDKTAENRRERPTEPGTSNLPVAQGRLRATAPPSHGWSASGARRQLPTTCTRDRPRGARAPRKLAC</sequence>
<evidence type="ECO:0000256" key="2">
    <source>
        <dbReference type="SAM" id="SignalP"/>
    </source>
</evidence>
<protein>
    <submittedName>
        <fullName evidence="3">Uncharacterized protein</fullName>
    </submittedName>
</protein>
<gene>
    <name evidence="3" type="ORF">PCOR1329_LOCUS10874</name>
</gene>
<evidence type="ECO:0000313" key="4">
    <source>
        <dbReference type="Proteomes" id="UP001189429"/>
    </source>
</evidence>
<name>A0ABN9QFR8_9DINO</name>
<feature type="signal peptide" evidence="2">
    <location>
        <begin position="1"/>
        <end position="28"/>
    </location>
</feature>
<reference evidence="3" key="1">
    <citation type="submission" date="2023-10" db="EMBL/GenBank/DDBJ databases">
        <authorList>
            <person name="Chen Y."/>
            <person name="Shah S."/>
            <person name="Dougan E. K."/>
            <person name="Thang M."/>
            <person name="Chan C."/>
        </authorList>
    </citation>
    <scope>NUCLEOTIDE SEQUENCE [LARGE SCALE GENOMIC DNA]</scope>
</reference>
<keyword evidence="2" id="KW-0732">Signal</keyword>
<feature type="non-terminal residue" evidence="3">
    <location>
        <position position="1"/>
    </location>
</feature>
<proteinExistence type="predicted"/>
<feature type="region of interest" description="Disordered" evidence="1">
    <location>
        <begin position="33"/>
        <end position="174"/>
    </location>
</feature>
<feature type="compositionally biased region" description="Basic residues" evidence="1">
    <location>
        <begin position="165"/>
        <end position="174"/>
    </location>
</feature>
<comment type="caution">
    <text evidence="3">The sequence shown here is derived from an EMBL/GenBank/DDBJ whole genome shotgun (WGS) entry which is preliminary data.</text>
</comment>
<dbReference type="Proteomes" id="UP001189429">
    <property type="component" value="Unassembled WGS sequence"/>
</dbReference>
<feature type="chain" id="PRO_5046532330" evidence="2">
    <location>
        <begin position="29"/>
        <end position="174"/>
    </location>
</feature>